<name>A0A1C7NIW9_9FUNG</name>
<comment type="subcellular location">
    <subcellularLocation>
        <location evidence="4">Membrane</location>
        <topology evidence="4">Multi-pass membrane protein</topology>
    </subcellularLocation>
</comment>
<feature type="transmembrane region" description="Helical" evidence="4">
    <location>
        <begin position="152"/>
        <end position="169"/>
    </location>
</feature>
<dbReference type="PANTHER" id="PTHR12483:SF115">
    <property type="entry name" value="COPPER TRANSPORT PROTEIN"/>
    <property type="match status" value="1"/>
</dbReference>
<dbReference type="AlphaFoldDB" id="A0A1C7NIW9"/>
<evidence type="ECO:0000256" key="3">
    <source>
        <dbReference type="ARBA" id="ARBA00023136"/>
    </source>
</evidence>
<evidence type="ECO:0000256" key="2">
    <source>
        <dbReference type="ARBA" id="ARBA00022989"/>
    </source>
</evidence>
<evidence type="ECO:0000256" key="1">
    <source>
        <dbReference type="ARBA" id="ARBA00022692"/>
    </source>
</evidence>
<keyword evidence="1 4" id="KW-0812">Transmembrane</keyword>
<evidence type="ECO:0000313" key="5">
    <source>
        <dbReference type="EMBL" id="OBZ89107.1"/>
    </source>
</evidence>
<keyword evidence="6" id="KW-1185">Reference proteome</keyword>
<dbReference type="InParanoid" id="A0A1C7NIW9"/>
<feature type="transmembrane region" description="Helical" evidence="4">
    <location>
        <begin position="126"/>
        <end position="146"/>
    </location>
</feature>
<dbReference type="PANTHER" id="PTHR12483">
    <property type="entry name" value="SOLUTE CARRIER FAMILY 31 COPPER TRANSPORTERS"/>
    <property type="match status" value="1"/>
</dbReference>
<keyword evidence="4" id="KW-0813">Transport</keyword>
<accession>A0A1C7NIW9</accession>
<dbReference type="Proteomes" id="UP000093000">
    <property type="component" value="Unassembled WGS sequence"/>
</dbReference>
<keyword evidence="2 4" id="KW-1133">Transmembrane helix</keyword>
<comment type="similarity">
    <text evidence="4">Belongs to the copper transporter (Ctr) (TC 1.A.56) family. SLC31A subfamily.</text>
</comment>
<evidence type="ECO:0000313" key="6">
    <source>
        <dbReference type="Proteomes" id="UP000093000"/>
    </source>
</evidence>
<dbReference type="GO" id="GO:0005375">
    <property type="term" value="F:copper ion transmembrane transporter activity"/>
    <property type="evidence" value="ECO:0007669"/>
    <property type="project" value="UniProtKB-UniRule"/>
</dbReference>
<dbReference type="OrthoDB" id="161814at2759"/>
<comment type="caution">
    <text evidence="5">The sequence shown here is derived from an EMBL/GenBank/DDBJ whole genome shotgun (WGS) entry which is preliminary data.</text>
</comment>
<reference evidence="5 6" key="1">
    <citation type="submission" date="2016-03" db="EMBL/GenBank/DDBJ databases">
        <title>Choanephora cucurbitarum.</title>
        <authorList>
            <person name="Min B."/>
            <person name="Park H."/>
            <person name="Park J.-H."/>
            <person name="Shin H.-D."/>
            <person name="Choi I.-G."/>
        </authorList>
    </citation>
    <scope>NUCLEOTIDE SEQUENCE [LARGE SCALE GENOMIC DNA]</scope>
    <source>
        <strain evidence="5 6">KUS-F28377</strain>
    </source>
</reference>
<keyword evidence="4" id="KW-0187">Copper transport</keyword>
<dbReference type="InterPro" id="IPR007274">
    <property type="entry name" value="Cop_transporter"/>
</dbReference>
<gene>
    <name evidence="5" type="primary">CTR2_1</name>
    <name evidence="5" type="ORF">A0J61_02842</name>
</gene>
<dbReference type="EMBL" id="LUGH01000113">
    <property type="protein sequence ID" value="OBZ89107.1"/>
    <property type="molecule type" value="Genomic_DNA"/>
</dbReference>
<organism evidence="5 6">
    <name type="scientific">Choanephora cucurbitarum</name>
    <dbReference type="NCBI Taxonomy" id="101091"/>
    <lineage>
        <taxon>Eukaryota</taxon>
        <taxon>Fungi</taxon>
        <taxon>Fungi incertae sedis</taxon>
        <taxon>Mucoromycota</taxon>
        <taxon>Mucoromycotina</taxon>
        <taxon>Mucoromycetes</taxon>
        <taxon>Mucorales</taxon>
        <taxon>Mucorineae</taxon>
        <taxon>Choanephoraceae</taxon>
        <taxon>Choanephoroideae</taxon>
        <taxon>Choanephora</taxon>
    </lineage>
</organism>
<protein>
    <recommendedName>
        <fullName evidence="4">Copper transport protein</fullName>
    </recommendedName>
</protein>
<dbReference type="GO" id="GO:0016020">
    <property type="term" value="C:membrane"/>
    <property type="evidence" value="ECO:0007669"/>
    <property type="project" value="UniProtKB-SubCell"/>
</dbReference>
<dbReference type="Pfam" id="PF04145">
    <property type="entry name" value="Ctr"/>
    <property type="match status" value="1"/>
</dbReference>
<dbReference type="FunCoup" id="A0A1C7NIW9">
    <property type="interactions" value="167"/>
</dbReference>
<sequence>MDHTNGHNMEEHSMPASCDMNMLFNWQTQNVCIVFEWWHVHNAAELFLSCIAVFCIATAYEYLRVWTAQWDEQWSQAEKKRLSEQNVLVNDLEEEAATHPTDNTSFLIKDLQKKPYSNRQARHQHILRSVLYAVLVAISFWLMLVFMTYNGYLMIATILGAGFGHLVFGKRSTVSRGIQCH</sequence>
<keyword evidence="3 4" id="KW-0472">Membrane</keyword>
<evidence type="ECO:0000256" key="4">
    <source>
        <dbReference type="RuleBase" id="RU367022"/>
    </source>
</evidence>
<keyword evidence="4" id="KW-0186">Copper</keyword>
<keyword evidence="4" id="KW-0406">Ion transport</keyword>
<proteinExistence type="inferred from homology"/>